<accession>A0AAD6B3C4</accession>
<proteinExistence type="predicted"/>
<keyword evidence="3" id="KW-1185">Reference proteome</keyword>
<dbReference type="AlphaFoldDB" id="A0AAD6B3C4"/>
<protein>
    <recommendedName>
        <fullName evidence="4">HECT domain-containing protein</fullName>
    </recommendedName>
</protein>
<feature type="region of interest" description="Disordered" evidence="1">
    <location>
        <begin position="299"/>
        <end position="348"/>
    </location>
</feature>
<evidence type="ECO:0008006" key="4">
    <source>
        <dbReference type="Google" id="ProtNLM"/>
    </source>
</evidence>
<evidence type="ECO:0000256" key="1">
    <source>
        <dbReference type="SAM" id="MobiDB-lite"/>
    </source>
</evidence>
<dbReference type="EMBL" id="JAPTMU010000012">
    <property type="protein sequence ID" value="KAJ4934896.1"/>
    <property type="molecule type" value="Genomic_DNA"/>
</dbReference>
<dbReference type="SUPFAM" id="SSF56204">
    <property type="entry name" value="Hect, E3 ligase catalytic domain"/>
    <property type="match status" value="1"/>
</dbReference>
<dbReference type="Gene3D" id="3.30.2410.10">
    <property type="entry name" value="Hect, E3 ligase catalytic domain"/>
    <property type="match status" value="1"/>
</dbReference>
<gene>
    <name evidence="2" type="ORF">JOQ06_007677</name>
</gene>
<dbReference type="InterPro" id="IPR035983">
    <property type="entry name" value="Hect_E3_ubiquitin_ligase"/>
</dbReference>
<organism evidence="2 3">
    <name type="scientific">Pogonophryne albipinna</name>
    <dbReference type="NCBI Taxonomy" id="1090488"/>
    <lineage>
        <taxon>Eukaryota</taxon>
        <taxon>Metazoa</taxon>
        <taxon>Chordata</taxon>
        <taxon>Craniata</taxon>
        <taxon>Vertebrata</taxon>
        <taxon>Euteleostomi</taxon>
        <taxon>Actinopterygii</taxon>
        <taxon>Neopterygii</taxon>
        <taxon>Teleostei</taxon>
        <taxon>Neoteleostei</taxon>
        <taxon>Acanthomorphata</taxon>
        <taxon>Eupercaria</taxon>
        <taxon>Perciformes</taxon>
        <taxon>Notothenioidei</taxon>
        <taxon>Pogonophryne</taxon>
    </lineage>
</organism>
<dbReference type="GO" id="GO:0004842">
    <property type="term" value="F:ubiquitin-protein transferase activity"/>
    <property type="evidence" value="ECO:0007669"/>
    <property type="project" value="InterPro"/>
</dbReference>
<evidence type="ECO:0000313" key="3">
    <source>
        <dbReference type="Proteomes" id="UP001219934"/>
    </source>
</evidence>
<sequence length="691" mass="78524">MYSTTDQPFSPKHEEDDFTCLIEQTVETMDAELRGFLIKRNISEEFIQKLENEKIDASVIPVMTDADLAKYIPKAGDRIATVAFCRHNNSSLDTKSRKQTMLTRLRQRLVSGEAPVPAKRKQWAGKTSAKKQERRVELGWMDFDGKQKRYRQVKAINGGGTRHLIISKDKTVVEIKEMAENLFFPDGFSKGKRKLSYYSTEIESSQVQVSSSCTVDDLYEESRVKILRLYLRTKIRKVELSSDEEEAEMQLTSTPVVDLTGSEPHYSTDVQGINDMVHQEIDFEIIIGAMANDGVQLDDTLPWNDQPPHGLGEPQPAPWNDQPPHGLGELQPATWNDQPPHGLGEPQPALVTEPWNDQTMDEPAPVTLIIRRGHCLTDLIKAFTNPDILNTEVFIKMRLPNGKLEEGEGSGVTRDCLTEFWTDFYERCTLGGNVKVPFIRHDYQSEEWQAIARILVVGWRIARYFPVKLAAPFLEEALYATSTSSLKDTFLQYVSEQEREVLVKALEDFNSVDTDALFDALEAHECQQVPTKDNLIPLLSQMGHKALIQAPMYVIKCWRPIVVHLASVLPQDALHHVIQQKTPTGKAVKEFLQFPDEMTPPQTAVACYLKRYVGEVDLSTLQLFLRFCTGSNLMEQTIKIQFIETSNFERRPQSHTCGCLLKLPVGYHNYPDLRSDFNSLLTSSVWVMDII</sequence>
<evidence type="ECO:0000313" key="2">
    <source>
        <dbReference type="EMBL" id="KAJ4934896.1"/>
    </source>
</evidence>
<name>A0AAD6B3C4_9TELE</name>
<reference evidence="2" key="1">
    <citation type="submission" date="2022-11" db="EMBL/GenBank/DDBJ databases">
        <title>Chromosome-level genome of Pogonophryne albipinna.</title>
        <authorList>
            <person name="Jo E."/>
        </authorList>
    </citation>
    <scope>NUCLEOTIDE SEQUENCE</scope>
    <source>
        <strain evidence="2">SGF0006</strain>
        <tissue evidence="2">Muscle</tissue>
    </source>
</reference>
<comment type="caution">
    <text evidence="2">The sequence shown here is derived from an EMBL/GenBank/DDBJ whole genome shotgun (WGS) entry which is preliminary data.</text>
</comment>
<dbReference type="Proteomes" id="UP001219934">
    <property type="component" value="Unassembled WGS sequence"/>
</dbReference>